<name>A0A9D1MZ77_9CLOT</name>
<dbReference type="PANTHER" id="PTHR41791:SF1">
    <property type="entry name" value="SSL7039 PROTEIN"/>
    <property type="match status" value="1"/>
</dbReference>
<dbReference type="NCBIfam" id="TIGR02683">
    <property type="entry name" value="upstrm_HI1419"/>
    <property type="match status" value="1"/>
</dbReference>
<sequence length="108" mass="12746">MNHYKIEFLILPNGKAPVIEWLNSLDSVTRKRINQKILRIEDGNFGDCKKLSNEISELRFTFGKGYRVYYTEKNSTIVLLINGGDKSRQSKDIEKAKEYLEFWRLKNE</sequence>
<dbReference type="AlphaFoldDB" id="A0A9D1MZ77"/>
<gene>
    <name evidence="1" type="ORF">IAD26_03305</name>
</gene>
<evidence type="ECO:0000313" key="2">
    <source>
        <dbReference type="Proteomes" id="UP000886748"/>
    </source>
</evidence>
<dbReference type="Gene3D" id="3.30.2310.20">
    <property type="entry name" value="RelE-like"/>
    <property type="match status" value="1"/>
</dbReference>
<dbReference type="PIRSF" id="PIRSF028744">
    <property type="entry name" value="Addict_mod_HI1419"/>
    <property type="match status" value="1"/>
</dbReference>
<dbReference type="Proteomes" id="UP000886748">
    <property type="component" value="Unassembled WGS sequence"/>
</dbReference>
<dbReference type="Pfam" id="PF05973">
    <property type="entry name" value="Gp49"/>
    <property type="match status" value="1"/>
</dbReference>
<organism evidence="1 2">
    <name type="scientific">Candidatus Limenecus avicola</name>
    <dbReference type="NCBI Taxonomy" id="2840847"/>
    <lineage>
        <taxon>Bacteria</taxon>
        <taxon>Bacillati</taxon>
        <taxon>Bacillota</taxon>
        <taxon>Clostridia</taxon>
        <taxon>Eubacteriales</taxon>
        <taxon>Clostridiaceae</taxon>
        <taxon>Clostridiaceae incertae sedis</taxon>
        <taxon>Candidatus Limenecus</taxon>
    </lineage>
</organism>
<comment type="caution">
    <text evidence="1">The sequence shown here is derived from an EMBL/GenBank/DDBJ whole genome shotgun (WGS) entry which is preliminary data.</text>
</comment>
<dbReference type="PANTHER" id="PTHR41791">
    <property type="entry name" value="SSL7039 PROTEIN"/>
    <property type="match status" value="1"/>
</dbReference>
<protein>
    <submittedName>
        <fullName evidence="1">Type II toxin-antitoxin system RelE/ParE family toxin</fullName>
    </submittedName>
</protein>
<accession>A0A9D1MZ77</accession>
<reference evidence="1" key="2">
    <citation type="journal article" date="2021" name="PeerJ">
        <title>Extensive microbial diversity within the chicken gut microbiome revealed by metagenomics and culture.</title>
        <authorList>
            <person name="Gilroy R."/>
            <person name="Ravi A."/>
            <person name="Getino M."/>
            <person name="Pursley I."/>
            <person name="Horton D.L."/>
            <person name="Alikhan N.F."/>
            <person name="Baker D."/>
            <person name="Gharbi K."/>
            <person name="Hall N."/>
            <person name="Watson M."/>
            <person name="Adriaenssens E.M."/>
            <person name="Foster-Nyarko E."/>
            <person name="Jarju S."/>
            <person name="Secka A."/>
            <person name="Antonio M."/>
            <person name="Oren A."/>
            <person name="Chaudhuri R.R."/>
            <person name="La Ragione R."/>
            <person name="Hildebrand F."/>
            <person name="Pallen M.J."/>
        </authorList>
    </citation>
    <scope>NUCLEOTIDE SEQUENCE</scope>
    <source>
        <strain evidence="1">CHK154-7741</strain>
    </source>
</reference>
<proteinExistence type="predicted"/>
<dbReference type="InterPro" id="IPR009241">
    <property type="entry name" value="HigB-like"/>
</dbReference>
<dbReference type="SUPFAM" id="SSF143011">
    <property type="entry name" value="RelE-like"/>
    <property type="match status" value="1"/>
</dbReference>
<reference evidence="1" key="1">
    <citation type="submission" date="2020-10" db="EMBL/GenBank/DDBJ databases">
        <authorList>
            <person name="Gilroy R."/>
        </authorList>
    </citation>
    <scope>NUCLEOTIDE SEQUENCE</scope>
    <source>
        <strain evidence="1">CHK154-7741</strain>
    </source>
</reference>
<dbReference type="EMBL" id="DVOD01000023">
    <property type="protein sequence ID" value="HIU92145.1"/>
    <property type="molecule type" value="Genomic_DNA"/>
</dbReference>
<dbReference type="InterPro" id="IPR014056">
    <property type="entry name" value="TypeIITA-like_toxin_pred"/>
</dbReference>
<dbReference type="InterPro" id="IPR035093">
    <property type="entry name" value="RelE/ParE_toxin_dom_sf"/>
</dbReference>
<evidence type="ECO:0000313" key="1">
    <source>
        <dbReference type="EMBL" id="HIU92145.1"/>
    </source>
</evidence>